<dbReference type="Proteomes" id="UP000307562">
    <property type="component" value="Chromosome"/>
</dbReference>
<dbReference type="SMART" id="SM00418">
    <property type="entry name" value="HTH_ARSR"/>
    <property type="match status" value="1"/>
</dbReference>
<keyword evidence="3" id="KW-1185">Reference proteome</keyword>
<organism evidence="2 3">
    <name type="scientific">Natrinema pallidum</name>
    <dbReference type="NCBI Taxonomy" id="69527"/>
    <lineage>
        <taxon>Archaea</taxon>
        <taxon>Methanobacteriati</taxon>
        <taxon>Methanobacteriota</taxon>
        <taxon>Stenosarchaea group</taxon>
        <taxon>Halobacteria</taxon>
        <taxon>Halobacteriales</taxon>
        <taxon>Natrialbaceae</taxon>
        <taxon>Natrinema</taxon>
    </lineage>
</organism>
<dbReference type="InterPro" id="IPR011991">
    <property type="entry name" value="ArsR-like_HTH"/>
</dbReference>
<gene>
    <name evidence="2" type="ORF">FGF80_14270</name>
</gene>
<name>A0A4P9TJG4_9EURY</name>
<evidence type="ECO:0000313" key="2">
    <source>
        <dbReference type="EMBL" id="QCW04325.1"/>
    </source>
</evidence>
<reference evidence="3" key="1">
    <citation type="submission" date="2019-05" db="EMBL/GenBank/DDBJ databases">
        <title>Complete Genome Sequence and Methylation Pattern of the Halophilic Archaeon Natrinema pallidum BOL6-1.</title>
        <authorList>
            <person name="DasSarma P."/>
            <person name="DasSarma B.P."/>
            <person name="DasSarma S.L."/>
            <person name="Martinez F.L."/>
            <person name="Guzman D."/>
            <person name="Roberts R.J."/>
            <person name="DasSarma S."/>
        </authorList>
    </citation>
    <scope>NUCLEOTIDE SEQUENCE [LARGE SCALE GENOMIC DNA]</scope>
    <source>
        <strain evidence="3">BOL6-1</strain>
    </source>
</reference>
<accession>A0A4P9TJG4</accession>
<dbReference type="AlphaFoldDB" id="A0A4P9TJG4"/>
<protein>
    <submittedName>
        <fullName evidence="2">ArsR family transcriptional regulator</fullName>
    </submittedName>
</protein>
<dbReference type="Pfam" id="PF01022">
    <property type="entry name" value="HTH_5"/>
    <property type="match status" value="1"/>
</dbReference>
<feature type="domain" description="HTH arsR-type" evidence="1">
    <location>
        <begin position="54"/>
        <end position="137"/>
    </location>
</feature>
<dbReference type="GO" id="GO:0003700">
    <property type="term" value="F:DNA-binding transcription factor activity"/>
    <property type="evidence" value="ECO:0007669"/>
    <property type="project" value="InterPro"/>
</dbReference>
<dbReference type="InterPro" id="IPR036388">
    <property type="entry name" value="WH-like_DNA-bd_sf"/>
</dbReference>
<sequence>MGTPPSTAETFECPSCGNLGFGQGEIVCCDRPMERATDTAVGVSQPELDEVMRSVFGMSETELDICLCVMEGGEQTVSELAEQVEYDRSVVSRHLNHLADLGVVDKHRRLLTEGGQVYIYAPTDPDAVRHTLAGAFVMWAREALSLIDSLSREKTEAMVDRETQDAQWRIYQE</sequence>
<dbReference type="EMBL" id="CP040637">
    <property type="protein sequence ID" value="QCW04325.1"/>
    <property type="molecule type" value="Genomic_DNA"/>
</dbReference>
<dbReference type="InterPro" id="IPR036390">
    <property type="entry name" value="WH_DNA-bd_sf"/>
</dbReference>
<dbReference type="CDD" id="cd00090">
    <property type="entry name" value="HTH_ARSR"/>
    <property type="match status" value="1"/>
</dbReference>
<evidence type="ECO:0000259" key="1">
    <source>
        <dbReference type="SMART" id="SM00418"/>
    </source>
</evidence>
<dbReference type="Gene3D" id="1.10.10.10">
    <property type="entry name" value="Winged helix-like DNA-binding domain superfamily/Winged helix DNA-binding domain"/>
    <property type="match status" value="1"/>
</dbReference>
<evidence type="ECO:0000313" key="3">
    <source>
        <dbReference type="Proteomes" id="UP000307562"/>
    </source>
</evidence>
<dbReference type="SUPFAM" id="SSF46785">
    <property type="entry name" value="Winged helix' DNA-binding domain"/>
    <property type="match status" value="1"/>
</dbReference>
<dbReference type="RefSeq" id="WP_138654755.1">
    <property type="nucleotide sequence ID" value="NZ_CP040637.1"/>
</dbReference>
<dbReference type="GeneID" id="96157188"/>
<dbReference type="InterPro" id="IPR001845">
    <property type="entry name" value="HTH_ArsR_DNA-bd_dom"/>
</dbReference>
<dbReference type="KEGG" id="npl:FGF80_14270"/>
<proteinExistence type="predicted"/>